<feature type="transmembrane region" description="Helical" evidence="2">
    <location>
        <begin position="48"/>
        <end position="79"/>
    </location>
</feature>
<proteinExistence type="predicted"/>
<dbReference type="Pfam" id="PF10337">
    <property type="entry name" value="ArAE_2_N"/>
    <property type="match status" value="1"/>
</dbReference>
<protein>
    <recommendedName>
        <fullName evidence="7">ER transporter 6TM N-terminal domain-containing protein</fullName>
    </recommendedName>
</protein>
<evidence type="ECO:0000313" key="5">
    <source>
        <dbReference type="EMBL" id="KAJ5201449.1"/>
    </source>
</evidence>
<comment type="caution">
    <text evidence="5">The sequence shown here is derived from an EMBL/GenBank/DDBJ whole genome shotgun (WGS) entry which is preliminary data.</text>
</comment>
<dbReference type="RefSeq" id="XP_058307365.1">
    <property type="nucleotide sequence ID" value="XM_058453174.1"/>
</dbReference>
<feature type="transmembrane region" description="Helical" evidence="2">
    <location>
        <begin position="161"/>
        <end position="181"/>
    </location>
</feature>
<evidence type="ECO:0000259" key="3">
    <source>
        <dbReference type="Pfam" id="PF10334"/>
    </source>
</evidence>
<name>A0A9W9MHJ8_9EURO</name>
<evidence type="ECO:0008006" key="7">
    <source>
        <dbReference type="Google" id="ProtNLM"/>
    </source>
</evidence>
<feature type="transmembrane region" description="Helical" evidence="2">
    <location>
        <begin position="602"/>
        <end position="627"/>
    </location>
</feature>
<feature type="region of interest" description="Disordered" evidence="1">
    <location>
        <begin position="345"/>
        <end position="369"/>
    </location>
</feature>
<keyword evidence="6" id="KW-1185">Reference proteome</keyword>
<evidence type="ECO:0000313" key="6">
    <source>
        <dbReference type="Proteomes" id="UP001150904"/>
    </source>
</evidence>
<reference evidence="5" key="2">
    <citation type="journal article" date="2023" name="IMA Fungus">
        <title>Comparative genomic study of the Penicillium genus elucidates a diverse pangenome and 15 lateral gene transfer events.</title>
        <authorList>
            <person name="Petersen C."/>
            <person name="Sorensen T."/>
            <person name="Nielsen M.R."/>
            <person name="Sondergaard T.E."/>
            <person name="Sorensen J.L."/>
            <person name="Fitzpatrick D.A."/>
            <person name="Frisvad J.C."/>
            <person name="Nielsen K.L."/>
        </authorList>
    </citation>
    <scope>NUCLEOTIDE SEQUENCE</scope>
    <source>
        <strain evidence="5">IBT 15544</strain>
    </source>
</reference>
<feature type="transmembrane region" description="Helical" evidence="2">
    <location>
        <begin position="639"/>
        <end position="659"/>
    </location>
</feature>
<dbReference type="OrthoDB" id="2274698at2759"/>
<dbReference type="EMBL" id="JAPQKR010000013">
    <property type="protein sequence ID" value="KAJ5201449.1"/>
    <property type="molecule type" value="Genomic_DNA"/>
</dbReference>
<feature type="transmembrane region" description="Helical" evidence="2">
    <location>
        <begin position="752"/>
        <end position="773"/>
    </location>
</feature>
<dbReference type="InterPro" id="IPR018820">
    <property type="entry name" value="BRE4-related_DUF2421"/>
</dbReference>
<gene>
    <name evidence="5" type="ORF">N7498_006112</name>
</gene>
<feature type="transmembrane region" description="Helical" evidence="2">
    <location>
        <begin position="225"/>
        <end position="248"/>
    </location>
</feature>
<evidence type="ECO:0000256" key="1">
    <source>
        <dbReference type="SAM" id="MobiDB-lite"/>
    </source>
</evidence>
<organism evidence="5 6">
    <name type="scientific">Penicillium cinerascens</name>
    <dbReference type="NCBI Taxonomy" id="70096"/>
    <lineage>
        <taxon>Eukaryota</taxon>
        <taxon>Fungi</taxon>
        <taxon>Dikarya</taxon>
        <taxon>Ascomycota</taxon>
        <taxon>Pezizomycotina</taxon>
        <taxon>Eurotiomycetes</taxon>
        <taxon>Eurotiomycetidae</taxon>
        <taxon>Eurotiales</taxon>
        <taxon>Aspergillaceae</taxon>
        <taxon>Penicillium</taxon>
    </lineage>
</organism>
<accession>A0A9W9MHJ8</accession>
<dbReference type="Pfam" id="PF10334">
    <property type="entry name" value="BRE4"/>
    <property type="match status" value="1"/>
</dbReference>
<feature type="transmembrane region" description="Helical" evidence="2">
    <location>
        <begin position="86"/>
        <end position="106"/>
    </location>
</feature>
<feature type="domain" description="Putative ER transporter 6TM N-terminal" evidence="4">
    <location>
        <begin position="27"/>
        <end position="472"/>
    </location>
</feature>
<dbReference type="GeneID" id="83180475"/>
<reference evidence="5" key="1">
    <citation type="submission" date="2022-12" db="EMBL/GenBank/DDBJ databases">
        <authorList>
            <person name="Petersen C."/>
        </authorList>
    </citation>
    <scope>NUCLEOTIDE SEQUENCE</scope>
    <source>
        <strain evidence="5">IBT 15544</strain>
    </source>
</reference>
<feature type="transmembrane region" description="Helical" evidence="2">
    <location>
        <begin position="666"/>
        <end position="682"/>
    </location>
</feature>
<dbReference type="PANTHER" id="PTHR37994">
    <property type="entry name" value="ARAE_2_N DOMAIN-CONTAINING PROTEIN-RELATED"/>
    <property type="match status" value="1"/>
</dbReference>
<feature type="transmembrane region" description="Helical" evidence="2">
    <location>
        <begin position="188"/>
        <end position="205"/>
    </location>
</feature>
<dbReference type="PANTHER" id="PTHR37994:SF3">
    <property type="entry name" value="ER TRANSPORTER 6TM N-TERMINAL DOMAIN-CONTAINING PROTEIN"/>
    <property type="match status" value="1"/>
</dbReference>
<keyword evidence="2" id="KW-1133">Transmembrane helix</keyword>
<dbReference type="AlphaFoldDB" id="A0A9W9MHJ8"/>
<evidence type="ECO:0000256" key="2">
    <source>
        <dbReference type="SAM" id="Phobius"/>
    </source>
</evidence>
<feature type="transmembrane region" description="Helical" evidence="2">
    <location>
        <begin position="714"/>
        <end position="732"/>
    </location>
</feature>
<evidence type="ECO:0000259" key="4">
    <source>
        <dbReference type="Pfam" id="PF10337"/>
    </source>
</evidence>
<dbReference type="Proteomes" id="UP001150904">
    <property type="component" value="Unassembled WGS sequence"/>
</dbReference>
<feature type="region of interest" description="Disordered" evidence="1">
    <location>
        <begin position="1"/>
        <end position="20"/>
    </location>
</feature>
<keyword evidence="2" id="KW-0472">Membrane</keyword>
<dbReference type="InterPro" id="IPR018823">
    <property type="entry name" value="ArAE_2_N"/>
</dbReference>
<feature type="domain" description="DUF2421" evidence="3">
    <location>
        <begin position="773"/>
        <end position="983"/>
    </location>
</feature>
<sequence>MAKEIPADAEDNANGKPESSSHRAWFSLPAWLDHFNTHDFKVLFRCWVAIWVSSLLMFIGPALHSIGIATFFGALLLYIVPPSSILIVYLLATFSLLFGMCLAWAWGLVTMKAALAARPDSQTMAKLLQLKEQAASQAQQSGQSVTATEEKLIHDGFMFDARIIVIFYVMSCVFVYVMARLRVWNQKFALAEIFGIIIMDLFLLFGPTSPSWDWRLAVILVEPGAIGIGLGFACCLLFFPQSTSFAVLDRMEKLVRMGKTTLNTTRDRLASQPTELAQMKSAKAKTIELFKSMQPMIAFLPLDISRGRWGVEDVRGLLPPVRQAMLVQIALLDFHIARQRTEEKIREMKDQSNPEKGAKDPKNPPHEIGHRQLREGMDMIHALHAPEMGDVRSNTVEALRVSTTEVLQVCSEATDAIADCIRLVNTRRWLRRHPAEKFERVVAQGEEILDRLRSARKTCVRETTEKLIESHEDLFDGGGNLKSPELQGPYALRALVLGMVIEERILGAATGIENLLAHVLQLSKTRTTHRIWYPYGIRYAISWLVNGRQRAPLSGPIGTGDDPDALEEQIKEAHRQLRISRGLGATRRQGMLSRIVRRTWHWLTNAGGMYAIRMVVVTIATAIPASLPATAGFFYREKGIWGTITAQIGVVIYMADFTFSVISRTIGTIVGGVMGMVAWYIGSGHGPGNAYGMAAITGVMTLVLVWWRLFLPAALLPCAVMSGVTYVLVVGFSYDDAHTQQYGLPGRGYAAFYKRLVTVLLGLVAAFVVQIFPRPPSASRHVRTTLFNTIRLLSDHYALLLSHWARSDDPSPVNVVAEQISLDLAESLLSLQGPINLLKLEISFGPFDQGTLFRMQELCQDINQSLGRLLALTGYLPLELQYRLVHNVGILDDSVIDSVMVVLGVIGQALKTGDPLPERLPTPLLNRCYVNWHAQNRKAEFSTALVRNEDYRRYCVAVSSYLKFLSAIDDMVLVLKGNLGESHIVNQWREEDPSV</sequence>
<keyword evidence="2" id="KW-0812">Transmembrane</keyword>